<sequence>MARPHVAEFSELPASMQLHCMQLVATIERTLRTQLRPTKVNLASLGNVVPHLHWHIVARFDWDSHFPAPIWAPAQRPVDEARLAAVQAQMPRVVSAVQAALRLLVDPA</sequence>
<evidence type="ECO:0000313" key="3">
    <source>
        <dbReference type="EMBL" id="ASM78787.1"/>
    </source>
</evidence>
<dbReference type="PROSITE" id="PS51084">
    <property type="entry name" value="HIT_2"/>
    <property type="match status" value="1"/>
</dbReference>
<gene>
    <name evidence="3" type="ORF">VITFI_CDS3010</name>
</gene>
<dbReference type="KEGG" id="vff:VITFI_CDS3010"/>
<dbReference type="Proteomes" id="UP000199729">
    <property type="component" value="Chromosome"/>
</dbReference>
<dbReference type="EMBL" id="CP022423">
    <property type="protein sequence ID" value="ASM78787.1"/>
    <property type="molecule type" value="Genomic_DNA"/>
</dbReference>
<dbReference type="AlphaFoldDB" id="A0A221KIW7"/>
<feature type="domain" description="HIT" evidence="2">
    <location>
        <begin position="1"/>
        <end position="66"/>
    </location>
</feature>
<protein>
    <recommendedName>
        <fullName evidence="2">HIT domain-containing protein</fullName>
    </recommendedName>
</protein>
<keyword evidence="4" id="KW-1185">Reference proteome</keyword>
<evidence type="ECO:0000259" key="2">
    <source>
        <dbReference type="PROSITE" id="PS51084"/>
    </source>
</evidence>
<dbReference type="Pfam" id="PF01230">
    <property type="entry name" value="HIT"/>
    <property type="match status" value="1"/>
</dbReference>
<proteinExistence type="predicted"/>
<evidence type="ECO:0000256" key="1">
    <source>
        <dbReference type="PROSITE-ProRule" id="PRU00464"/>
    </source>
</evidence>
<organism evidence="3 4">
    <name type="scientific">Vitreoscilla filiformis</name>
    <dbReference type="NCBI Taxonomy" id="63"/>
    <lineage>
        <taxon>Bacteria</taxon>
        <taxon>Pseudomonadati</taxon>
        <taxon>Pseudomonadota</taxon>
        <taxon>Betaproteobacteria</taxon>
        <taxon>Neisseriales</taxon>
        <taxon>Neisseriaceae</taxon>
        <taxon>Vitreoscilla</taxon>
    </lineage>
</organism>
<dbReference type="SUPFAM" id="SSF54197">
    <property type="entry name" value="HIT-like"/>
    <property type="match status" value="1"/>
</dbReference>
<dbReference type="GO" id="GO:0003824">
    <property type="term" value="F:catalytic activity"/>
    <property type="evidence" value="ECO:0007669"/>
    <property type="project" value="InterPro"/>
</dbReference>
<accession>A0A221KIW7</accession>
<feature type="short sequence motif" description="Histidine triad motif" evidence="1">
    <location>
        <begin position="51"/>
        <end position="55"/>
    </location>
</feature>
<evidence type="ECO:0000313" key="4">
    <source>
        <dbReference type="Proteomes" id="UP000199729"/>
    </source>
</evidence>
<dbReference type="Gene3D" id="3.30.428.10">
    <property type="entry name" value="HIT-like"/>
    <property type="match status" value="1"/>
</dbReference>
<reference evidence="3 4" key="1">
    <citation type="submission" date="2017-07" db="EMBL/GenBank/DDBJ databases">
        <title>Complete Genome Sequence of the cosmetic ferment Vitreoscilla filiformis (ATCC15551).</title>
        <authorList>
            <person name="Contreras S."/>
            <person name="Sagory-Zalkind P."/>
            <person name="Blanquart H."/>
            <person name="Iltis A."/>
            <person name="Morand S.C."/>
        </authorList>
    </citation>
    <scope>NUCLEOTIDE SEQUENCE [LARGE SCALE GENOMIC DNA]</scope>
    <source>
        <strain evidence="3 4">ATCC 15551</strain>
    </source>
</reference>
<dbReference type="InterPro" id="IPR011146">
    <property type="entry name" value="HIT-like"/>
</dbReference>
<name>A0A221KIW7_VITFI</name>
<dbReference type="InterPro" id="IPR036265">
    <property type="entry name" value="HIT-like_sf"/>
</dbReference>